<dbReference type="EMBL" id="JAEHFJ010000001">
    <property type="protein sequence ID" value="MBJ2172788.1"/>
    <property type="molecule type" value="Genomic_DNA"/>
</dbReference>
<dbReference type="SUPFAM" id="SSF54001">
    <property type="entry name" value="Cysteine proteinases"/>
    <property type="match status" value="1"/>
</dbReference>
<gene>
    <name evidence="2" type="ORF">JBL43_00970</name>
</gene>
<proteinExistence type="predicted"/>
<keyword evidence="1" id="KW-0472">Membrane</keyword>
<comment type="caution">
    <text evidence="2">The sequence shown here is derived from an EMBL/GenBank/DDBJ whole genome shotgun (WGS) entry which is preliminary data.</text>
</comment>
<evidence type="ECO:0000313" key="2">
    <source>
        <dbReference type="EMBL" id="MBJ2172788.1"/>
    </source>
</evidence>
<dbReference type="Pfam" id="PF05708">
    <property type="entry name" value="Peptidase_C92"/>
    <property type="match status" value="1"/>
</dbReference>
<evidence type="ECO:0000313" key="3">
    <source>
        <dbReference type="Proteomes" id="UP000623301"/>
    </source>
</evidence>
<keyword evidence="1" id="KW-1133">Transmembrane helix</keyword>
<name>A0ABS0WLF2_9FLAO</name>
<sequence>MVNGWFIWILKSRFFLILPFLFCSCIVDNKNKEEHPNVILKNELKSGDIVLRLGNGYFSDIFRSYASKEKKYSHVGVISIEDGITYVYHAEASELTGVGRVKKEVLESFLKEIAIFDFYRLEQLDTVKIAEFVKYHYKKRTPFDLDFNSDDDSEMYCSELVAKAINSLENNELITPTLLLANRKLYGLDDIYLKLRKLN</sequence>
<keyword evidence="3" id="KW-1185">Reference proteome</keyword>
<reference evidence="2 3" key="1">
    <citation type="submission" date="2020-12" db="EMBL/GenBank/DDBJ databases">
        <title>Aureibaculum luteum sp. nov. and Aureibaculum flavum sp. nov., novel members of the family Flavobacteriaceae isolated from Antarctic intertidal sediments.</title>
        <authorList>
            <person name="He X."/>
            <person name="Zhang X."/>
        </authorList>
    </citation>
    <scope>NUCLEOTIDE SEQUENCE [LARGE SCALE GENOMIC DNA]</scope>
    <source>
        <strain evidence="2 3">A20</strain>
    </source>
</reference>
<dbReference type="InterPro" id="IPR024453">
    <property type="entry name" value="Peptidase_C92"/>
</dbReference>
<dbReference type="Gene3D" id="3.90.1720.10">
    <property type="entry name" value="endopeptidase domain like (from Nostoc punctiforme)"/>
    <property type="match status" value="1"/>
</dbReference>
<protein>
    <recommendedName>
        <fullName evidence="4">YiiX family permuted papain-like enzyme</fullName>
    </recommendedName>
</protein>
<dbReference type="Proteomes" id="UP000623301">
    <property type="component" value="Unassembled WGS sequence"/>
</dbReference>
<dbReference type="RefSeq" id="WP_198839625.1">
    <property type="nucleotide sequence ID" value="NZ_JAEHFJ010000001.1"/>
</dbReference>
<evidence type="ECO:0008006" key="4">
    <source>
        <dbReference type="Google" id="ProtNLM"/>
    </source>
</evidence>
<accession>A0ABS0WLF2</accession>
<keyword evidence="1" id="KW-0812">Transmembrane</keyword>
<organism evidence="2 3">
    <name type="scientific">Aureibaculum flavum</name>
    <dbReference type="NCBI Taxonomy" id="2795986"/>
    <lineage>
        <taxon>Bacteria</taxon>
        <taxon>Pseudomonadati</taxon>
        <taxon>Bacteroidota</taxon>
        <taxon>Flavobacteriia</taxon>
        <taxon>Flavobacteriales</taxon>
        <taxon>Flavobacteriaceae</taxon>
        <taxon>Aureibaculum</taxon>
    </lineage>
</organism>
<evidence type="ECO:0000256" key="1">
    <source>
        <dbReference type="SAM" id="Phobius"/>
    </source>
</evidence>
<dbReference type="InterPro" id="IPR038765">
    <property type="entry name" value="Papain-like_cys_pep_sf"/>
</dbReference>
<feature type="transmembrane region" description="Helical" evidence="1">
    <location>
        <begin position="6"/>
        <end position="27"/>
    </location>
</feature>